<keyword evidence="2" id="KW-1185">Reference proteome</keyword>
<protein>
    <submittedName>
        <fullName evidence="1">Uncharacterized protein</fullName>
    </submittedName>
</protein>
<dbReference type="Gene3D" id="3.10.450.50">
    <property type="match status" value="1"/>
</dbReference>
<dbReference type="Proteomes" id="UP001218188">
    <property type="component" value="Unassembled WGS sequence"/>
</dbReference>
<dbReference type="AlphaFoldDB" id="A0AAD6RY62"/>
<dbReference type="EMBL" id="JARJCM010000397">
    <property type="protein sequence ID" value="KAJ7017548.1"/>
    <property type="molecule type" value="Genomic_DNA"/>
</dbReference>
<accession>A0AAD6RY62</accession>
<reference evidence="1" key="1">
    <citation type="submission" date="2023-03" db="EMBL/GenBank/DDBJ databases">
        <title>Massive genome expansion in bonnet fungi (Mycena s.s.) driven by repeated elements and novel gene families across ecological guilds.</title>
        <authorList>
            <consortium name="Lawrence Berkeley National Laboratory"/>
            <person name="Harder C.B."/>
            <person name="Miyauchi S."/>
            <person name="Viragh M."/>
            <person name="Kuo A."/>
            <person name="Thoen E."/>
            <person name="Andreopoulos B."/>
            <person name="Lu D."/>
            <person name="Skrede I."/>
            <person name="Drula E."/>
            <person name="Henrissat B."/>
            <person name="Morin E."/>
            <person name="Kohler A."/>
            <person name="Barry K."/>
            <person name="LaButti K."/>
            <person name="Morin E."/>
            <person name="Salamov A."/>
            <person name="Lipzen A."/>
            <person name="Mereny Z."/>
            <person name="Hegedus B."/>
            <person name="Baldrian P."/>
            <person name="Stursova M."/>
            <person name="Weitz H."/>
            <person name="Taylor A."/>
            <person name="Grigoriev I.V."/>
            <person name="Nagy L.G."/>
            <person name="Martin F."/>
            <person name="Kauserud H."/>
        </authorList>
    </citation>
    <scope>NUCLEOTIDE SEQUENCE</scope>
    <source>
        <strain evidence="1">CBHHK200</strain>
    </source>
</reference>
<dbReference type="InterPro" id="IPR032710">
    <property type="entry name" value="NTF2-like_dom_sf"/>
</dbReference>
<evidence type="ECO:0000313" key="1">
    <source>
        <dbReference type="EMBL" id="KAJ7017548.1"/>
    </source>
</evidence>
<gene>
    <name evidence="1" type="ORF">C8F04DRAFT_1405789</name>
</gene>
<evidence type="ECO:0000313" key="2">
    <source>
        <dbReference type="Proteomes" id="UP001218188"/>
    </source>
</evidence>
<proteinExistence type="predicted"/>
<name>A0AAD6RY62_9AGAR</name>
<sequence>MLPSQPAYKTTPIPGCASIAANKIQHDPYVLDGAAASVALVTSIIANSSVGLELLHQAFQAPFGWVHWRLDVFSPAFASVDIYRFEGACIVEHWDTIQQVPADAINPHPLF</sequence>
<dbReference type="SUPFAM" id="SSF54427">
    <property type="entry name" value="NTF2-like"/>
    <property type="match status" value="1"/>
</dbReference>
<comment type="caution">
    <text evidence="1">The sequence shown here is derived from an EMBL/GenBank/DDBJ whole genome shotgun (WGS) entry which is preliminary data.</text>
</comment>
<organism evidence="1 2">
    <name type="scientific">Mycena alexandri</name>
    <dbReference type="NCBI Taxonomy" id="1745969"/>
    <lineage>
        <taxon>Eukaryota</taxon>
        <taxon>Fungi</taxon>
        <taxon>Dikarya</taxon>
        <taxon>Basidiomycota</taxon>
        <taxon>Agaricomycotina</taxon>
        <taxon>Agaricomycetes</taxon>
        <taxon>Agaricomycetidae</taxon>
        <taxon>Agaricales</taxon>
        <taxon>Marasmiineae</taxon>
        <taxon>Mycenaceae</taxon>
        <taxon>Mycena</taxon>
    </lineage>
</organism>